<reference evidence="2 3" key="1">
    <citation type="submission" date="2016-07" db="EMBL/GenBank/DDBJ databases">
        <title>Pervasive Adenine N6-methylation of Active Genes in Fungi.</title>
        <authorList>
            <consortium name="DOE Joint Genome Institute"/>
            <person name="Mondo S.J."/>
            <person name="Dannebaum R.O."/>
            <person name="Kuo R.C."/>
            <person name="Labutti K."/>
            <person name="Haridas S."/>
            <person name="Kuo A."/>
            <person name="Salamov A."/>
            <person name="Ahrendt S.R."/>
            <person name="Lipzen A."/>
            <person name="Sullivan W."/>
            <person name="Andreopoulos W.B."/>
            <person name="Clum A."/>
            <person name="Lindquist E."/>
            <person name="Daum C."/>
            <person name="Ramamoorthy G.K."/>
            <person name="Gryganskyi A."/>
            <person name="Culley D."/>
            <person name="Magnuson J.K."/>
            <person name="James T.Y."/>
            <person name="O'Malley M.A."/>
            <person name="Stajich J.E."/>
            <person name="Spatafora J.W."/>
            <person name="Visel A."/>
            <person name="Grigoriev I.V."/>
        </authorList>
    </citation>
    <scope>NUCLEOTIDE SEQUENCE [LARGE SCALE GENOMIC DNA]</scope>
    <source>
        <strain evidence="2 3">PL171</strain>
    </source>
</reference>
<accession>A0A1Y2H7H0</accession>
<dbReference type="EMBL" id="MCFL01000083">
    <property type="protein sequence ID" value="ORZ30510.1"/>
    <property type="molecule type" value="Genomic_DNA"/>
</dbReference>
<organism evidence="2 3">
    <name type="scientific">Catenaria anguillulae PL171</name>
    <dbReference type="NCBI Taxonomy" id="765915"/>
    <lineage>
        <taxon>Eukaryota</taxon>
        <taxon>Fungi</taxon>
        <taxon>Fungi incertae sedis</taxon>
        <taxon>Blastocladiomycota</taxon>
        <taxon>Blastocladiomycetes</taxon>
        <taxon>Blastocladiales</taxon>
        <taxon>Catenariaceae</taxon>
        <taxon>Catenaria</taxon>
    </lineage>
</organism>
<feature type="compositionally biased region" description="Polar residues" evidence="1">
    <location>
        <begin position="496"/>
        <end position="506"/>
    </location>
</feature>
<sequence length="506" mass="53648">MAKRPVYYTGPGSAAQDLPNYGTEHDCPAAYFFALDQLAHDCGEPLVTFTLRQGALLPKAFVDSIIGLPASTEVAELIQLFTILVTPSSVAPLAFRYLYIAPKKEETVQDFVGRAFRRASAMDPHAKVGRAPKAALYMLLARTFPNEMSLALAKKISDDSVSIQDFIAGLEGKRMPTVGGVPTMAELLDAAPEPTTVHRGKDANGSKPNNSRHRQNNSHTAQAHPRSASGTASSTQNNFVGVALAPDAMSPTRATTTKKNKANCTYCSHAVPNPNLSHNINGCSFVSDYGTLGTYLSSGFQLLGPNAPQFKSNWFVQPIANLSRLVTHLNPLPDTNPVRKLAPVVRMTGVVKGLKATLNYYRNVDQQHADEAGRVLVASLLKHSTTLHGFFNVPAAAEGIRKHAAENGSHPAGERLRELSRAGLAARNGGSSPGKEPEPGNGAAIHVVAAGSGELLGQEQLAVTTKVFGLMALSEAGKDGDEMDVDSEDGAADAAQPTSPSNDQRG</sequence>
<feature type="region of interest" description="Disordered" evidence="1">
    <location>
        <begin position="191"/>
        <end position="235"/>
    </location>
</feature>
<comment type="caution">
    <text evidence="2">The sequence shown here is derived from an EMBL/GenBank/DDBJ whole genome shotgun (WGS) entry which is preliminary data.</text>
</comment>
<keyword evidence="3" id="KW-1185">Reference proteome</keyword>
<proteinExistence type="predicted"/>
<feature type="region of interest" description="Disordered" evidence="1">
    <location>
        <begin position="476"/>
        <end position="506"/>
    </location>
</feature>
<name>A0A1Y2H7H0_9FUNG</name>
<dbReference type="Proteomes" id="UP000193411">
    <property type="component" value="Unassembled WGS sequence"/>
</dbReference>
<dbReference type="AlphaFoldDB" id="A0A1Y2H7H0"/>
<feature type="compositionally biased region" description="Acidic residues" evidence="1">
    <location>
        <begin position="481"/>
        <end position="491"/>
    </location>
</feature>
<gene>
    <name evidence="2" type="ORF">BCR44DRAFT_347153</name>
</gene>
<evidence type="ECO:0000256" key="1">
    <source>
        <dbReference type="SAM" id="MobiDB-lite"/>
    </source>
</evidence>
<evidence type="ECO:0000313" key="2">
    <source>
        <dbReference type="EMBL" id="ORZ30510.1"/>
    </source>
</evidence>
<protein>
    <submittedName>
        <fullName evidence="2">Uncharacterized protein</fullName>
    </submittedName>
</protein>
<evidence type="ECO:0000313" key="3">
    <source>
        <dbReference type="Proteomes" id="UP000193411"/>
    </source>
</evidence>